<dbReference type="RefSeq" id="WP_011398326.1">
    <property type="nucleotide sequence ID" value="NC_007645.1"/>
</dbReference>
<dbReference type="STRING" id="349521.HCH_04559"/>
<name>Q2SDL5_HAHCH</name>
<dbReference type="EMBL" id="CP000155">
    <property type="protein sequence ID" value="ABC31259.1"/>
    <property type="molecule type" value="Genomic_DNA"/>
</dbReference>
<dbReference type="Proteomes" id="UP000000238">
    <property type="component" value="Chromosome"/>
</dbReference>
<evidence type="ECO:0000313" key="1">
    <source>
        <dbReference type="EMBL" id="ABC31259.1"/>
    </source>
</evidence>
<dbReference type="HOGENOM" id="CLU_1254470_0_0_6"/>
<organism evidence="1 2">
    <name type="scientific">Hahella chejuensis (strain KCTC 2396)</name>
    <dbReference type="NCBI Taxonomy" id="349521"/>
    <lineage>
        <taxon>Bacteria</taxon>
        <taxon>Pseudomonadati</taxon>
        <taxon>Pseudomonadota</taxon>
        <taxon>Gammaproteobacteria</taxon>
        <taxon>Oceanospirillales</taxon>
        <taxon>Hahellaceae</taxon>
        <taxon>Hahella</taxon>
    </lineage>
</organism>
<protein>
    <submittedName>
        <fullName evidence="1">Uncharacterized protein</fullName>
    </submittedName>
</protein>
<keyword evidence="2" id="KW-1185">Reference proteome</keyword>
<accession>Q2SDL5</accession>
<dbReference type="AlphaFoldDB" id="Q2SDL5"/>
<evidence type="ECO:0000313" key="2">
    <source>
        <dbReference type="Proteomes" id="UP000000238"/>
    </source>
</evidence>
<dbReference type="OrthoDB" id="1150828at2"/>
<sequence>MTAESIYTNSDNFTAFPEPDDVFASDVEKSVMLPLAKYRPEGFNEEILLATLFADSEGLVGRGDLNEFIGGEWYSYSRVDGKWKLDCSPEDLCLYVEMKEETQEEYLKQKLQFKEFGYVPNPNCVELPYPDNAHILFTPRNKIHRFSNWFTGIRDAIHWELLDECDEYGNQYGSCFDSKGNAYQYIGHAYSGAYTYHLNADLHFLYCKATDRVLVAMEFN</sequence>
<dbReference type="KEGG" id="hch:HCH_04559"/>
<gene>
    <name evidence="1" type="ordered locus">HCH_04559</name>
</gene>
<reference evidence="1 2" key="1">
    <citation type="journal article" date="2005" name="Nucleic Acids Res.">
        <title>Genomic blueprint of Hahella chejuensis, a marine microbe producing an algicidal agent.</title>
        <authorList>
            <person name="Jeong H."/>
            <person name="Yim J.H."/>
            <person name="Lee C."/>
            <person name="Choi S.-H."/>
            <person name="Park Y.K."/>
            <person name="Yoon S.H."/>
            <person name="Hur C.-G."/>
            <person name="Kang H.-Y."/>
            <person name="Kim D."/>
            <person name="Lee H.H."/>
            <person name="Park K.H."/>
            <person name="Park S.-H."/>
            <person name="Park H.-S."/>
            <person name="Lee H.K."/>
            <person name="Oh T.K."/>
            <person name="Kim J.F."/>
        </authorList>
    </citation>
    <scope>NUCLEOTIDE SEQUENCE [LARGE SCALE GENOMIC DNA]</scope>
    <source>
        <strain evidence="1 2">KCTC 2396</strain>
    </source>
</reference>
<proteinExistence type="predicted"/>